<evidence type="ECO:0000256" key="2">
    <source>
        <dbReference type="ARBA" id="ARBA00022964"/>
    </source>
</evidence>
<gene>
    <name evidence="7" type="ORF">UCDDS831_g02426</name>
</gene>
<evidence type="ECO:0000313" key="8">
    <source>
        <dbReference type="Proteomes" id="UP000034182"/>
    </source>
</evidence>
<comment type="caution">
    <text evidence="7">The sequence shown here is derived from an EMBL/GenBank/DDBJ whole genome shotgun (WGS) entry which is preliminary data.</text>
</comment>
<feature type="binding site" evidence="5">
    <location>
        <position position="69"/>
    </location>
    <ligand>
        <name>Fe cation</name>
        <dbReference type="ChEBI" id="CHEBI:24875"/>
        <note>catalytic</note>
    </ligand>
</feature>
<organism evidence="7 8">
    <name type="scientific">Diplodia seriata</name>
    <dbReference type="NCBI Taxonomy" id="420778"/>
    <lineage>
        <taxon>Eukaryota</taxon>
        <taxon>Fungi</taxon>
        <taxon>Dikarya</taxon>
        <taxon>Ascomycota</taxon>
        <taxon>Pezizomycotina</taxon>
        <taxon>Dothideomycetes</taxon>
        <taxon>Dothideomycetes incertae sedis</taxon>
        <taxon>Botryosphaeriales</taxon>
        <taxon>Botryosphaeriaceae</taxon>
        <taxon>Diplodia</taxon>
    </lineage>
</organism>
<evidence type="ECO:0000313" key="7">
    <source>
        <dbReference type="EMBL" id="KKY24530.1"/>
    </source>
</evidence>
<proteinExistence type="predicted"/>
<feature type="binding site" evidence="5">
    <location>
        <position position="71"/>
    </location>
    <ligand>
        <name>Fe cation</name>
        <dbReference type="ChEBI" id="CHEBI:24875"/>
        <note>catalytic</note>
    </ligand>
</feature>
<keyword evidence="1 5" id="KW-0479">Metal-binding</keyword>
<sequence length="90" mass="10157">MAQFLASKLRWLTLGEQYDWPTRSYGVTRTPFPGDLAALVAALFRPRHDIRPQSGVVLVYSGKDYMPVHRDVSEFCQRPLASFSLGRLSG</sequence>
<dbReference type="PANTHER" id="PTHR16557">
    <property type="entry name" value="ALKYLATED DNA REPAIR PROTEIN ALKB-RELATED"/>
    <property type="match status" value="1"/>
</dbReference>
<dbReference type="Pfam" id="PF13532">
    <property type="entry name" value="2OG-FeII_Oxy_2"/>
    <property type="match status" value="1"/>
</dbReference>
<accession>A0A0G2H7A2</accession>
<evidence type="ECO:0000259" key="6">
    <source>
        <dbReference type="Pfam" id="PF13532"/>
    </source>
</evidence>
<dbReference type="SUPFAM" id="SSF51197">
    <property type="entry name" value="Clavaminate synthase-like"/>
    <property type="match status" value="1"/>
</dbReference>
<dbReference type="GO" id="GO:0051213">
    <property type="term" value="F:dioxygenase activity"/>
    <property type="evidence" value="ECO:0007669"/>
    <property type="project" value="UniProtKB-KW"/>
</dbReference>
<dbReference type="InterPro" id="IPR027450">
    <property type="entry name" value="AlkB-like"/>
</dbReference>
<keyword evidence="3" id="KW-0560">Oxidoreductase</keyword>
<dbReference type="Proteomes" id="UP000034182">
    <property type="component" value="Unassembled WGS sequence"/>
</dbReference>
<evidence type="ECO:0000256" key="4">
    <source>
        <dbReference type="ARBA" id="ARBA00023004"/>
    </source>
</evidence>
<dbReference type="GO" id="GO:0005634">
    <property type="term" value="C:nucleus"/>
    <property type="evidence" value="ECO:0007669"/>
    <property type="project" value="TreeGrafter"/>
</dbReference>
<keyword evidence="4 5" id="KW-0408">Iron</keyword>
<reference evidence="7 8" key="1">
    <citation type="submission" date="2015-03" db="EMBL/GenBank/DDBJ databases">
        <authorList>
            <person name="Morales-Cruz A."/>
            <person name="Amrine K.C."/>
            <person name="Cantu D."/>
        </authorList>
    </citation>
    <scope>NUCLEOTIDE SEQUENCE [LARGE SCALE GENOMIC DNA]</scope>
    <source>
        <strain evidence="7">DS831</strain>
    </source>
</reference>
<keyword evidence="2" id="KW-0223">Dioxygenase</keyword>
<dbReference type="GO" id="GO:0046872">
    <property type="term" value="F:metal ion binding"/>
    <property type="evidence" value="ECO:0007669"/>
    <property type="project" value="UniProtKB-KW"/>
</dbReference>
<protein>
    <submittedName>
        <fullName evidence="7">Putative oxidoreductase domain containing protein</fullName>
    </submittedName>
</protein>
<dbReference type="Gene3D" id="2.60.120.590">
    <property type="entry name" value="Alpha-ketoglutarate-dependent dioxygenase AlkB-like"/>
    <property type="match status" value="1"/>
</dbReference>
<evidence type="ECO:0000256" key="5">
    <source>
        <dbReference type="PIRSR" id="PIRSR604574-2"/>
    </source>
</evidence>
<dbReference type="AlphaFoldDB" id="A0A0G2H7A2"/>
<name>A0A0G2H7A2_9PEZI</name>
<feature type="domain" description="Alpha-ketoglutarate-dependent dioxygenase AlkB-like" evidence="6">
    <location>
        <begin position="6"/>
        <end position="86"/>
    </location>
</feature>
<dbReference type="PANTHER" id="PTHR16557:SF3">
    <property type="entry name" value="ALPHA-KETOGLUTARATE-DEPENDENT DIOXYGENASE ALKB-LIKE DOMAIN-CONTAINING PROTEIN"/>
    <property type="match status" value="1"/>
</dbReference>
<dbReference type="EMBL" id="LAQI01000058">
    <property type="protein sequence ID" value="KKY24530.1"/>
    <property type="molecule type" value="Genomic_DNA"/>
</dbReference>
<dbReference type="InterPro" id="IPR004574">
    <property type="entry name" value="Alkb"/>
</dbReference>
<dbReference type="GO" id="GO:0005737">
    <property type="term" value="C:cytoplasm"/>
    <property type="evidence" value="ECO:0007669"/>
    <property type="project" value="TreeGrafter"/>
</dbReference>
<evidence type="ECO:0000256" key="3">
    <source>
        <dbReference type="ARBA" id="ARBA00023002"/>
    </source>
</evidence>
<comment type="cofactor">
    <cofactor evidence="5">
        <name>Fe(2+)</name>
        <dbReference type="ChEBI" id="CHEBI:29033"/>
    </cofactor>
    <text evidence="5">Binds 1 Fe(2+) ion per subunit.</text>
</comment>
<evidence type="ECO:0000256" key="1">
    <source>
        <dbReference type="ARBA" id="ARBA00022723"/>
    </source>
</evidence>
<dbReference type="InterPro" id="IPR037151">
    <property type="entry name" value="AlkB-like_sf"/>
</dbReference>
<reference evidence="7 8" key="2">
    <citation type="submission" date="2015-05" db="EMBL/GenBank/DDBJ databases">
        <title>Distinctive expansion of gene families associated with plant cell wall degradation and secondary metabolism in the genomes of grapevine trunk pathogens.</title>
        <authorList>
            <person name="Lawrence D.P."/>
            <person name="Travadon R."/>
            <person name="Rolshausen P.E."/>
            <person name="Baumgartner K."/>
        </authorList>
    </citation>
    <scope>NUCLEOTIDE SEQUENCE [LARGE SCALE GENOMIC DNA]</scope>
    <source>
        <strain evidence="7">DS831</strain>
    </source>
</reference>